<sequence length="419" mass="46685">MDKVAPDSLNQFEADQVIQNTPQPTKSKIILTLIPLLILLTGFIVFASGRFNYKTAMQIVTNPSPTLQTLPIQPTPPHTITPTYISPQPSTVKSKPATTLKIAVILINFSNNTEQEILPSQISELMYGEGNSLKNYLSENSYGRLGLKGDSQDIYGWYFISAPASSCDIHNWGIEAQNIARSRGSPIDSYDYLIIVAADYTKSCQAWEYAYPDEKFTVINVQAASLLQQMAHELGHLIGANHAHLIRCPAENFTLDKCEIFNTQDPFDVMAYMGYVTQFSAANKLILGWLPDSSIITVNKSGTYELNPLENNDGIRVIKIPKPDSNKMYVLSYRQRIGFDKNIPDWEKLEGISVQLANQSSDGKLYGDPFLIDANPGIEFLGDTNMNDGQILTDNVNKFTIKQISHDEKSAKVKVTFLN</sequence>
<evidence type="ECO:0000313" key="2">
    <source>
        <dbReference type="EMBL" id="OGG05714.1"/>
    </source>
</evidence>
<organism evidence="2 3">
    <name type="scientific">Candidatus Gottesmanbacteria bacterium RIFCSPHIGHO2_01_FULL_42_12</name>
    <dbReference type="NCBI Taxonomy" id="1798377"/>
    <lineage>
        <taxon>Bacteria</taxon>
        <taxon>Candidatus Gottesmaniibacteriota</taxon>
    </lineage>
</organism>
<dbReference type="SUPFAM" id="SSF55486">
    <property type="entry name" value="Metalloproteases ('zincins'), catalytic domain"/>
    <property type="match status" value="1"/>
</dbReference>
<dbReference type="AlphaFoldDB" id="A0A1F5Z060"/>
<dbReference type="Proteomes" id="UP000178681">
    <property type="component" value="Unassembled WGS sequence"/>
</dbReference>
<keyword evidence="1" id="KW-1133">Transmembrane helix</keyword>
<comment type="caution">
    <text evidence="2">The sequence shown here is derived from an EMBL/GenBank/DDBJ whole genome shotgun (WGS) entry which is preliminary data.</text>
</comment>
<dbReference type="STRING" id="1798377.A2872_04710"/>
<keyword evidence="1" id="KW-0472">Membrane</keyword>
<gene>
    <name evidence="2" type="ORF">A2872_04710</name>
</gene>
<evidence type="ECO:0000256" key="1">
    <source>
        <dbReference type="SAM" id="Phobius"/>
    </source>
</evidence>
<keyword evidence="1" id="KW-0812">Transmembrane</keyword>
<accession>A0A1F5Z060</accession>
<evidence type="ECO:0000313" key="3">
    <source>
        <dbReference type="Proteomes" id="UP000178681"/>
    </source>
</evidence>
<reference evidence="2 3" key="1">
    <citation type="journal article" date="2016" name="Nat. Commun.">
        <title>Thousands of microbial genomes shed light on interconnected biogeochemical processes in an aquifer system.</title>
        <authorList>
            <person name="Anantharaman K."/>
            <person name="Brown C.T."/>
            <person name="Hug L.A."/>
            <person name="Sharon I."/>
            <person name="Castelle C.J."/>
            <person name="Probst A.J."/>
            <person name="Thomas B.C."/>
            <person name="Singh A."/>
            <person name="Wilkins M.J."/>
            <person name="Karaoz U."/>
            <person name="Brodie E.L."/>
            <person name="Williams K.H."/>
            <person name="Hubbard S.S."/>
            <person name="Banfield J.F."/>
        </authorList>
    </citation>
    <scope>NUCLEOTIDE SEQUENCE [LARGE SCALE GENOMIC DNA]</scope>
</reference>
<evidence type="ECO:0008006" key="4">
    <source>
        <dbReference type="Google" id="ProtNLM"/>
    </source>
</evidence>
<name>A0A1F5Z060_9BACT</name>
<dbReference type="PANTHER" id="PTHR41775">
    <property type="entry name" value="SECRETED PROTEIN-RELATED"/>
    <property type="match status" value="1"/>
</dbReference>
<feature type="transmembrane region" description="Helical" evidence="1">
    <location>
        <begin position="29"/>
        <end position="47"/>
    </location>
</feature>
<proteinExistence type="predicted"/>
<protein>
    <recommendedName>
        <fullName evidence="4">Peptidase M11 gametolysin domain-containing protein</fullName>
    </recommendedName>
</protein>
<dbReference type="PANTHER" id="PTHR41775:SF1">
    <property type="entry name" value="PEPTIDASE M6-LIKE DOMAIN-CONTAINING PROTEIN"/>
    <property type="match status" value="1"/>
</dbReference>
<dbReference type="EMBL" id="MFJG01000030">
    <property type="protein sequence ID" value="OGG05714.1"/>
    <property type="molecule type" value="Genomic_DNA"/>
</dbReference>